<dbReference type="GO" id="GO:0016301">
    <property type="term" value="F:kinase activity"/>
    <property type="evidence" value="ECO:0007669"/>
    <property type="project" value="UniProtKB-KW"/>
</dbReference>
<comment type="pathway">
    <text evidence="2">Cofactor biosynthesis; tetrahydrofolate biosynthesis; 2-amino-4-hydroxy-6-hydroxymethyl-7,8-dihydropteridine diphosphate from 7,8-dihydroneopterin triphosphate: step 4/4.</text>
</comment>
<dbReference type="EMBL" id="CP046457">
    <property type="protein sequence ID" value="QGU00511.1"/>
    <property type="molecule type" value="Genomic_DNA"/>
</dbReference>
<dbReference type="GO" id="GO:0046656">
    <property type="term" value="P:folic acid biosynthetic process"/>
    <property type="evidence" value="ECO:0007669"/>
    <property type="project" value="UniProtKB-KW"/>
</dbReference>
<keyword evidence="11" id="KW-1185">Reference proteome</keyword>
<dbReference type="PANTHER" id="PTHR43071:SF1">
    <property type="entry name" value="2-AMINO-4-HYDROXY-6-HYDROXYMETHYLDIHYDROPTERIDINE PYROPHOSPHOKINASE"/>
    <property type="match status" value="1"/>
</dbReference>
<dbReference type="EC" id="2.7.6.3" evidence="3"/>
<dbReference type="OrthoDB" id="9808041at2"/>
<dbReference type="InterPro" id="IPR000550">
    <property type="entry name" value="Hppk"/>
</dbReference>
<name>A0A6I6DMT0_9FIRM</name>
<keyword evidence="7" id="KW-0067">ATP-binding</keyword>
<dbReference type="RefSeq" id="WP_156204287.1">
    <property type="nucleotide sequence ID" value="NZ_CP046457.1"/>
</dbReference>
<evidence type="ECO:0000313" key="10">
    <source>
        <dbReference type="EMBL" id="QGU00511.1"/>
    </source>
</evidence>
<dbReference type="GO" id="GO:0046654">
    <property type="term" value="P:tetrahydrofolate biosynthetic process"/>
    <property type="evidence" value="ECO:0007669"/>
    <property type="project" value="UniProtKB-UniPathway"/>
</dbReference>
<evidence type="ECO:0000259" key="9">
    <source>
        <dbReference type="PROSITE" id="PS00794"/>
    </source>
</evidence>
<dbReference type="CDD" id="cd00483">
    <property type="entry name" value="HPPK"/>
    <property type="match status" value="1"/>
</dbReference>
<keyword evidence="4 10" id="KW-0808">Transferase</keyword>
<evidence type="ECO:0000313" key="11">
    <source>
        <dbReference type="Proteomes" id="UP000426444"/>
    </source>
</evidence>
<proteinExistence type="predicted"/>
<comment type="catalytic activity">
    <reaction evidence="1">
        <text>6-hydroxymethyl-7,8-dihydropterin + ATP = (7,8-dihydropterin-6-yl)methyl diphosphate + AMP + H(+)</text>
        <dbReference type="Rhea" id="RHEA:11412"/>
        <dbReference type="ChEBI" id="CHEBI:15378"/>
        <dbReference type="ChEBI" id="CHEBI:30616"/>
        <dbReference type="ChEBI" id="CHEBI:44841"/>
        <dbReference type="ChEBI" id="CHEBI:72950"/>
        <dbReference type="ChEBI" id="CHEBI:456215"/>
        <dbReference type="EC" id="2.7.6.3"/>
    </reaction>
</comment>
<gene>
    <name evidence="10" type="ORF">SYNTR_1917</name>
</gene>
<feature type="domain" description="7,8-dihydro-6-hydroxymethylpterin-pyrophosphokinase" evidence="9">
    <location>
        <begin position="89"/>
        <end position="100"/>
    </location>
</feature>
<dbReference type="GO" id="GO:0005524">
    <property type="term" value="F:ATP binding"/>
    <property type="evidence" value="ECO:0007669"/>
    <property type="project" value="UniProtKB-KW"/>
</dbReference>
<accession>A0A6I6DMT0</accession>
<dbReference type="Proteomes" id="UP000426444">
    <property type="component" value="Chromosome"/>
</dbReference>
<dbReference type="SUPFAM" id="SSF55083">
    <property type="entry name" value="6-hydroxymethyl-7,8-dihydropterin pyrophosphokinase, HPPK"/>
    <property type="match status" value="1"/>
</dbReference>
<dbReference type="Pfam" id="PF01288">
    <property type="entry name" value="HPPK"/>
    <property type="match status" value="1"/>
</dbReference>
<reference evidence="11" key="1">
    <citation type="journal article" date="2019" name="Microbiology">
        <title>Complete Genome Sequence of an Uncultured Bacterium of the Candidate Phylum Bipolaricaulota.</title>
        <authorList>
            <person name="Kadnikov V.V."/>
            <person name="Mardanov A.V."/>
            <person name="Beletsky A.V."/>
            <person name="Frank Y.A."/>
            <person name="Karnachuk O.V."/>
            <person name="Ravin N.V."/>
        </authorList>
    </citation>
    <scope>NUCLEOTIDE SEQUENCE [LARGE SCALE GENOMIC DNA]</scope>
</reference>
<protein>
    <recommendedName>
        <fullName evidence="3">2-amino-4-hydroxy-6-hydroxymethyldihydropteridine diphosphokinase</fullName>
        <ecNumber evidence="3">2.7.6.3</ecNumber>
    </recommendedName>
</protein>
<dbReference type="Gene3D" id="3.30.70.560">
    <property type="entry name" value="7,8-Dihydro-6-hydroxymethylpterin-pyrophosphokinase HPPK"/>
    <property type="match status" value="1"/>
</dbReference>
<evidence type="ECO:0000256" key="6">
    <source>
        <dbReference type="ARBA" id="ARBA00022777"/>
    </source>
</evidence>
<dbReference type="AlphaFoldDB" id="A0A6I6DMT0"/>
<evidence type="ECO:0000256" key="3">
    <source>
        <dbReference type="ARBA" id="ARBA00013253"/>
    </source>
</evidence>
<evidence type="ECO:0000256" key="4">
    <source>
        <dbReference type="ARBA" id="ARBA00022679"/>
    </source>
</evidence>
<evidence type="ECO:0000256" key="8">
    <source>
        <dbReference type="ARBA" id="ARBA00022909"/>
    </source>
</evidence>
<evidence type="ECO:0000256" key="1">
    <source>
        <dbReference type="ARBA" id="ARBA00000198"/>
    </source>
</evidence>
<sequence>MQQTSYISLGSNIGDKIENLNKSISEISKINGVDITNCSSLYITKPWGKTDQDDFINQVIEIKTDIKPLKLLYKFQNIEINMGRQRSIKWGPRIIDIDILLYGEQSIDSEELKVPHPLMLKRLFVLYPLWEIAPELILPNGTRIKEVLDRVLTREGGNSITKI</sequence>
<organism evidence="10 11">
    <name type="scientific">Candidatus Syntrophocurvum alkaliphilum</name>
    <dbReference type="NCBI Taxonomy" id="2293317"/>
    <lineage>
        <taxon>Bacteria</taxon>
        <taxon>Bacillati</taxon>
        <taxon>Bacillota</taxon>
        <taxon>Clostridia</taxon>
        <taxon>Eubacteriales</taxon>
        <taxon>Syntrophomonadaceae</taxon>
        <taxon>Candidatus Syntrophocurvum</taxon>
    </lineage>
</organism>
<keyword evidence="6 10" id="KW-0418">Kinase</keyword>
<evidence type="ECO:0000256" key="7">
    <source>
        <dbReference type="ARBA" id="ARBA00022840"/>
    </source>
</evidence>
<keyword evidence="8" id="KW-0289">Folate biosynthesis</keyword>
<dbReference type="InterPro" id="IPR035907">
    <property type="entry name" value="Hppk_sf"/>
</dbReference>
<dbReference type="PANTHER" id="PTHR43071">
    <property type="entry name" value="2-AMINO-4-HYDROXY-6-HYDROXYMETHYLDIHYDROPTERIDINE PYROPHOSPHOKINASE"/>
    <property type="match status" value="1"/>
</dbReference>
<dbReference type="PROSITE" id="PS00794">
    <property type="entry name" value="HPPK"/>
    <property type="match status" value="1"/>
</dbReference>
<dbReference type="NCBIfam" id="TIGR01498">
    <property type="entry name" value="folK"/>
    <property type="match status" value="1"/>
</dbReference>
<dbReference type="UniPathway" id="UPA00077">
    <property type="reaction ID" value="UER00155"/>
</dbReference>
<evidence type="ECO:0000256" key="2">
    <source>
        <dbReference type="ARBA" id="ARBA00005051"/>
    </source>
</evidence>
<dbReference type="GO" id="GO:0003848">
    <property type="term" value="F:2-amino-4-hydroxy-6-hydroxymethyldihydropteridine diphosphokinase activity"/>
    <property type="evidence" value="ECO:0007669"/>
    <property type="project" value="UniProtKB-EC"/>
</dbReference>
<dbReference type="KEGG" id="salq:SYNTR_1917"/>
<evidence type="ECO:0000256" key="5">
    <source>
        <dbReference type="ARBA" id="ARBA00022741"/>
    </source>
</evidence>
<keyword evidence="5" id="KW-0547">Nucleotide-binding</keyword>